<evidence type="ECO:0000313" key="3">
    <source>
        <dbReference type="Proteomes" id="UP000800040"/>
    </source>
</evidence>
<feature type="region of interest" description="Disordered" evidence="1">
    <location>
        <begin position="1"/>
        <end position="77"/>
    </location>
</feature>
<keyword evidence="3" id="KW-1185">Reference proteome</keyword>
<accession>A0A6A5JVJ4</accession>
<dbReference type="Proteomes" id="UP000800040">
    <property type="component" value="Unassembled WGS sequence"/>
</dbReference>
<sequence length="104" mass="11348">MTTSPPSFPSTIAKMRRASLPASRSFPRRRPPKKTSAYRSASAPAPSPPPLDTRRDASPGKRQRLDEDVFPGHSVSAAGSVHPLDFHISGTNGHRYHATFETKL</sequence>
<dbReference type="AlphaFoldDB" id="A0A6A5JVJ4"/>
<evidence type="ECO:0000256" key="1">
    <source>
        <dbReference type="SAM" id="MobiDB-lite"/>
    </source>
</evidence>
<dbReference type="EMBL" id="ML975558">
    <property type="protein sequence ID" value="KAF1828385.1"/>
    <property type="molecule type" value="Genomic_DNA"/>
</dbReference>
<proteinExistence type="predicted"/>
<feature type="compositionally biased region" description="Basic and acidic residues" evidence="1">
    <location>
        <begin position="52"/>
        <end position="67"/>
    </location>
</feature>
<name>A0A6A5JVJ4_9PLEO</name>
<organism evidence="2 3">
    <name type="scientific">Decorospora gaudefroyi</name>
    <dbReference type="NCBI Taxonomy" id="184978"/>
    <lineage>
        <taxon>Eukaryota</taxon>
        <taxon>Fungi</taxon>
        <taxon>Dikarya</taxon>
        <taxon>Ascomycota</taxon>
        <taxon>Pezizomycotina</taxon>
        <taxon>Dothideomycetes</taxon>
        <taxon>Pleosporomycetidae</taxon>
        <taxon>Pleosporales</taxon>
        <taxon>Pleosporineae</taxon>
        <taxon>Pleosporaceae</taxon>
        <taxon>Decorospora</taxon>
    </lineage>
</organism>
<dbReference type="OrthoDB" id="2906425at2759"/>
<protein>
    <submittedName>
        <fullName evidence="2">Uncharacterized protein</fullName>
    </submittedName>
</protein>
<reference evidence="2" key="1">
    <citation type="submission" date="2020-01" db="EMBL/GenBank/DDBJ databases">
        <authorList>
            <consortium name="DOE Joint Genome Institute"/>
            <person name="Haridas S."/>
            <person name="Albert R."/>
            <person name="Binder M."/>
            <person name="Bloem J."/>
            <person name="Labutti K."/>
            <person name="Salamov A."/>
            <person name="Andreopoulos B."/>
            <person name="Baker S.E."/>
            <person name="Barry K."/>
            <person name="Bills G."/>
            <person name="Bluhm B.H."/>
            <person name="Cannon C."/>
            <person name="Castanera R."/>
            <person name="Culley D.E."/>
            <person name="Daum C."/>
            <person name="Ezra D."/>
            <person name="Gonzalez J.B."/>
            <person name="Henrissat B."/>
            <person name="Kuo A."/>
            <person name="Liang C."/>
            <person name="Lipzen A."/>
            <person name="Lutzoni F."/>
            <person name="Magnuson J."/>
            <person name="Mondo S."/>
            <person name="Nolan M."/>
            <person name="Ohm R."/>
            <person name="Pangilinan J."/>
            <person name="Park H.-J."/>
            <person name="Ramirez L."/>
            <person name="Alfaro M."/>
            <person name="Sun H."/>
            <person name="Tritt A."/>
            <person name="Yoshinaga Y."/>
            <person name="Zwiers L.-H."/>
            <person name="Turgeon B.G."/>
            <person name="Goodwin S.B."/>
            <person name="Spatafora J.W."/>
            <person name="Crous P.W."/>
            <person name="Grigoriev I.V."/>
        </authorList>
    </citation>
    <scope>NUCLEOTIDE SEQUENCE</scope>
    <source>
        <strain evidence="2">P77</strain>
    </source>
</reference>
<gene>
    <name evidence="2" type="ORF">BDW02DRAFT_603457</name>
</gene>
<evidence type="ECO:0000313" key="2">
    <source>
        <dbReference type="EMBL" id="KAF1828385.1"/>
    </source>
</evidence>